<protein>
    <submittedName>
        <fullName evidence="4">Amino acid adenylation domain-containing protein</fullName>
    </submittedName>
</protein>
<evidence type="ECO:0000313" key="4">
    <source>
        <dbReference type="EMBL" id="MBM9623438.1"/>
    </source>
</evidence>
<evidence type="ECO:0000313" key="5">
    <source>
        <dbReference type="Proteomes" id="UP000664109"/>
    </source>
</evidence>
<dbReference type="Proteomes" id="UP000664109">
    <property type="component" value="Unassembled WGS sequence"/>
</dbReference>
<proteinExistence type="predicted"/>
<dbReference type="InterPro" id="IPR001031">
    <property type="entry name" value="Thioesterase"/>
</dbReference>
<accession>A0ABS2V181</accession>
<dbReference type="InterPro" id="IPR045851">
    <property type="entry name" value="AMP-bd_C_sf"/>
</dbReference>
<dbReference type="Gene3D" id="3.40.109.10">
    <property type="entry name" value="NADH Oxidase"/>
    <property type="match status" value="1"/>
</dbReference>
<dbReference type="EMBL" id="JAFEJA010000002">
    <property type="protein sequence ID" value="MBM9623438.1"/>
    <property type="molecule type" value="Genomic_DNA"/>
</dbReference>
<name>A0ABS2V181_9ACTN</name>
<keyword evidence="5" id="KW-1185">Reference proteome</keyword>
<keyword evidence="1" id="KW-0596">Phosphopantetheine</keyword>
<dbReference type="SMART" id="SM00823">
    <property type="entry name" value="PKS_PP"/>
    <property type="match status" value="1"/>
</dbReference>
<dbReference type="SUPFAM" id="SSF47336">
    <property type="entry name" value="ACP-like"/>
    <property type="match status" value="1"/>
</dbReference>
<keyword evidence="2" id="KW-0597">Phosphoprotein</keyword>
<dbReference type="Gene3D" id="3.40.50.1820">
    <property type="entry name" value="alpha/beta hydrolase"/>
    <property type="match status" value="1"/>
</dbReference>
<sequence length="1278" mass="138156">MGITSPRPEEHHHDSLPSLLRRQARAHRGRVAVCGAEGDLTFGELRDAAERIGSHLVGLGVRPDTCVGLFAEPSADVVTGVWGILTAGAAYLPLSPDYPDPRLRYMADDAGVRVVVTQPHLRGRLRGLVSEGTVVVTVREAMAAAGRHPLPEVRGEHLAYVIHTSGSSGSPKGVMIEHRSIVAQVRWLERNGHIGPQVSVLQKTPISFDAAQWEILAAAAGTRVVMSTPGMFRDPQGIVALIRERGVTALQAVPTLLRALADTDGFPACATLARVFSGGEALTRSLAQDLYRALPGISLVNLYGPTETTINATSLRIDPDSLGDSCPFLLPVGHPVDGVTCHVLDENRRPVGAGRSGELYIGGIQVARGYTGPPDATRERFHPSPFHPGERLYRTGDLARWNTDGTLQFEGRVDNQVKLRGHRIELEEVASRVEEHPWVRKAVAVVTPDPRTGSPTLVAAVELDERTAALMDQGRADSGHHRSKSSRLQVTAQLAHRGLREPALLAGRPVVRLASPEASDEQRLTAFARKTYRFYEGGRVTLDDVRALLAPRPAEAPAPGEVTGLTAAELGHLLRWLGPHRSAERLLPKYAYASPGALYATQLYLEIDGVAGLSGIYYHHPVDHTLVRVGDHPSAGGAPGLTLHFLGKRRAIEPVYRNNIGEVLEFEAGHMLGVLEEVLPPYGLTVRPAGHHPSVAPLLDAADDDHYLGTFAIVPHDGRPRPEEAELFVQAHGDRVAGLPGGLYRLHEGELVPVGADVVERRHVIAINQGVYDRASFGISAVSRASEAWRHYIVLGTLLHRLQRVPGMGLMSAGYSSRSGHPLPASLRLDELLRLARVPAAPASYFFVGGRVTTGQTEHQGMDEDAVHTQGPAEMIREDAGRFLPDYMVPARVVVVDRLPVTANGKTDLTAAALLPEVTAAGTAAVHVEPATRTERWLAAEWGRLLGYEKVSTQDDFFASGGNSLHSVALVNRVNRRFGTRLPLQTVLDVPRLADLAARIDDGAPASASRLVRLGGDGRGTQVFVWPGLGGYPMNLRPLAQGVAGERSLIGIQAHGVNPGETPHTTIRRMAEADVAEIRRIQPMGPYTLWGYSFGARVAFEAAWQLEQAGEKVENLLLICPGNPPVRKRKGAGRARAASFADPAYVSVLYSVFAGTAHGPGVDACLRETADEDSFTAFVRRTIPTLDEGTVRRVTEVVAVTYAFEYTFRELRERRVEAPVTVFKARGDDYSSLESASGWSARPPRVVHLDGDHYEVLREDRVAELVAAIRGLDPARGG</sequence>
<dbReference type="SUPFAM" id="SSF53474">
    <property type="entry name" value="alpha/beta-Hydrolases"/>
    <property type="match status" value="1"/>
</dbReference>
<dbReference type="InterPro" id="IPR036736">
    <property type="entry name" value="ACP-like_sf"/>
</dbReference>
<dbReference type="PROSITE" id="PS00455">
    <property type="entry name" value="AMP_BINDING"/>
    <property type="match status" value="1"/>
</dbReference>
<dbReference type="Gene3D" id="2.30.38.10">
    <property type="entry name" value="Luciferase, Domain 3"/>
    <property type="match status" value="1"/>
</dbReference>
<dbReference type="Pfam" id="PF00501">
    <property type="entry name" value="AMP-binding"/>
    <property type="match status" value="1"/>
</dbReference>
<dbReference type="InterPro" id="IPR020806">
    <property type="entry name" value="PKS_PP-bd"/>
</dbReference>
<dbReference type="InterPro" id="IPR000873">
    <property type="entry name" value="AMP-dep_synth/lig_dom"/>
</dbReference>
<gene>
    <name evidence="4" type="ORF">JE024_33105</name>
</gene>
<dbReference type="InterPro" id="IPR006162">
    <property type="entry name" value="Ppantetheine_attach_site"/>
</dbReference>
<dbReference type="NCBIfam" id="TIGR01733">
    <property type="entry name" value="AA-adenyl-dom"/>
    <property type="match status" value="1"/>
</dbReference>
<feature type="domain" description="Carrier" evidence="3">
    <location>
        <begin position="929"/>
        <end position="1004"/>
    </location>
</feature>
<reference evidence="4 5" key="1">
    <citation type="journal article" date="2016" name="Arch. Microbiol.">
        <title>Streptomyces zhihengii sp. nov., isolated from rhizospheric soil of Psammosilene tunicoides.</title>
        <authorList>
            <person name="Huang M.J."/>
            <person name="Fei J.J."/>
            <person name="Salam N."/>
            <person name="Kim C.J."/>
            <person name="Hozzein W.N."/>
            <person name="Xiao M."/>
            <person name="Huang H.Q."/>
            <person name="Li W.J."/>
        </authorList>
    </citation>
    <scope>NUCLEOTIDE SEQUENCE [LARGE SCALE GENOMIC DNA]</scope>
    <source>
        <strain evidence="4 5">YIM T102</strain>
    </source>
</reference>
<dbReference type="PROSITE" id="PS50075">
    <property type="entry name" value="CARRIER"/>
    <property type="match status" value="1"/>
</dbReference>
<dbReference type="PROSITE" id="PS00012">
    <property type="entry name" value="PHOSPHOPANTETHEINE"/>
    <property type="match status" value="1"/>
</dbReference>
<dbReference type="RefSeq" id="WP_205377572.1">
    <property type="nucleotide sequence ID" value="NZ_JAFEJA010000002.1"/>
</dbReference>
<dbReference type="InterPro" id="IPR010071">
    <property type="entry name" value="AA_adenyl_dom"/>
</dbReference>
<evidence type="ECO:0000259" key="3">
    <source>
        <dbReference type="PROSITE" id="PS50075"/>
    </source>
</evidence>
<dbReference type="Gene3D" id="3.30.300.30">
    <property type="match status" value="2"/>
</dbReference>
<dbReference type="Pfam" id="PF00550">
    <property type="entry name" value="PP-binding"/>
    <property type="match status" value="1"/>
</dbReference>
<organism evidence="4 5">
    <name type="scientific">Streptomyces zhihengii</name>
    <dbReference type="NCBI Taxonomy" id="1818004"/>
    <lineage>
        <taxon>Bacteria</taxon>
        <taxon>Bacillati</taxon>
        <taxon>Actinomycetota</taxon>
        <taxon>Actinomycetes</taxon>
        <taxon>Kitasatosporales</taxon>
        <taxon>Streptomycetaceae</taxon>
        <taxon>Streptomyces</taxon>
    </lineage>
</organism>
<dbReference type="Pfam" id="PF00975">
    <property type="entry name" value="Thioesterase"/>
    <property type="match status" value="1"/>
</dbReference>
<dbReference type="PANTHER" id="PTHR45527">
    <property type="entry name" value="NONRIBOSOMAL PEPTIDE SYNTHETASE"/>
    <property type="match status" value="1"/>
</dbReference>
<dbReference type="PANTHER" id="PTHR45527:SF1">
    <property type="entry name" value="FATTY ACID SYNTHASE"/>
    <property type="match status" value="1"/>
</dbReference>
<dbReference type="InterPro" id="IPR000415">
    <property type="entry name" value="Nitroreductase-like"/>
</dbReference>
<comment type="caution">
    <text evidence="4">The sequence shown here is derived from an EMBL/GenBank/DDBJ whole genome shotgun (WGS) entry which is preliminary data.</text>
</comment>
<dbReference type="Gene3D" id="3.40.50.980">
    <property type="match status" value="2"/>
</dbReference>
<dbReference type="CDD" id="cd05930">
    <property type="entry name" value="A_NRPS"/>
    <property type="match status" value="1"/>
</dbReference>
<dbReference type="SUPFAM" id="SSF56801">
    <property type="entry name" value="Acetyl-CoA synthetase-like"/>
    <property type="match status" value="1"/>
</dbReference>
<evidence type="ECO:0000256" key="1">
    <source>
        <dbReference type="ARBA" id="ARBA00022450"/>
    </source>
</evidence>
<dbReference type="InterPro" id="IPR029058">
    <property type="entry name" value="AB_hydrolase_fold"/>
</dbReference>
<dbReference type="InterPro" id="IPR009081">
    <property type="entry name" value="PP-bd_ACP"/>
</dbReference>
<dbReference type="InterPro" id="IPR020845">
    <property type="entry name" value="AMP-binding_CS"/>
</dbReference>
<dbReference type="Gene3D" id="1.10.1200.10">
    <property type="entry name" value="ACP-like"/>
    <property type="match status" value="1"/>
</dbReference>
<evidence type="ECO:0000256" key="2">
    <source>
        <dbReference type="ARBA" id="ARBA00022553"/>
    </source>
</evidence>